<dbReference type="PANTHER" id="PTHR37489:SF1">
    <property type="entry name" value="DUF3500 DOMAIN-CONTAINING PROTEIN"/>
    <property type="match status" value="1"/>
</dbReference>
<keyword evidence="2" id="KW-1185">Reference proteome</keyword>
<comment type="caution">
    <text evidence="1">The sequence shown here is derived from an EMBL/GenBank/DDBJ whole genome shotgun (WGS) entry which is preliminary data.</text>
</comment>
<evidence type="ECO:0000313" key="1">
    <source>
        <dbReference type="EMBL" id="MBB6036822.1"/>
    </source>
</evidence>
<name>A0A841FTF3_9ACTN</name>
<sequence>MNGIVGPVVNDHRTEALTATRELLRTGLAAVERMTRRRLRTAGTTPTVGGALTEGLYGIHASGVSTTEIVRGGRELLASLGQEMRARTLADVPHETWSRWSRAHDHHRTGLAVPDLGIAARHAALELIDAAVSIRLLGDTPEIARLHRLAACTLDEGALDYGRVTVLGAPSPTAPWGWQVRGRHVTVSCFLLADQLILIPVSARLTAVRDSFTALPRRMAA</sequence>
<proteinExistence type="predicted"/>
<organism evidence="1 2">
    <name type="scientific">Phytomonospora endophytica</name>
    <dbReference type="NCBI Taxonomy" id="714109"/>
    <lineage>
        <taxon>Bacteria</taxon>
        <taxon>Bacillati</taxon>
        <taxon>Actinomycetota</taxon>
        <taxon>Actinomycetes</taxon>
        <taxon>Micromonosporales</taxon>
        <taxon>Micromonosporaceae</taxon>
        <taxon>Phytomonospora</taxon>
    </lineage>
</organism>
<dbReference type="EMBL" id="JACHGT010000010">
    <property type="protein sequence ID" value="MBB6036822.1"/>
    <property type="molecule type" value="Genomic_DNA"/>
</dbReference>
<dbReference type="PANTHER" id="PTHR37489">
    <property type="entry name" value="DUF3500 DOMAIN-CONTAINING PROTEIN"/>
    <property type="match status" value="1"/>
</dbReference>
<dbReference type="Pfam" id="PF12006">
    <property type="entry name" value="DUF3500"/>
    <property type="match status" value="1"/>
</dbReference>
<dbReference type="InterPro" id="IPR021889">
    <property type="entry name" value="DUF3500"/>
</dbReference>
<protein>
    <submittedName>
        <fullName evidence="1">Uncharacterized protein</fullName>
    </submittedName>
</protein>
<evidence type="ECO:0000313" key="2">
    <source>
        <dbReference type="Proteomes" id="UP000548476"/>
    </source>
</evidence>
<dbReference type="AlphaFoldDB" id="A0A841FTF3"/>
<dbReference type="RefSeq" id="WP_184789660.1">
    <property type="nucleotide sequence ID" value="NZ_BONT01000058.1"/>
</dbReference>
<gene>
    <name evidence="1" type="ORF">HNR73_004695</name>
</gene>
<accession>A0A841FTF3</accession>
<reference evidence="1 2" key="1">
    <citation type="submission" date="2020-08" db="EMBL/GenBank/DDBJ databases">
        <title>Genomic Encyclopedia of Type Strains, Phase IV (KMG-IV): sequencing the most valuable type-strain genomes for metagenomic binning, comparative biology and taxonomic classification.</title>
        <authorList>
            <person name="Goeker M."/>
        </authorList>
    </citation>
    <scope>NUCLEOTIDE SEQUENCE [LARGE SCALE GENOMIC DNA]</scope>
    <source>
        <strain evidence="1 2">YIM 65646</strain>
    </source>
</reference>
<dbReference type="Proteomes" id="UP000548476">
    <property type="component" value="Unassembled WGS sequence"/>
</dbReference>